<sequence length="348" mass="39588">MLSIVLLINAGIYAQKDQIKSAQIEFESGRYQDALGILKSSEYLIFNSTDEDKSEFYFLKGNVLKALAGKNIDMVNNLSSASAAYQELIKAENESGKFKYTLPANVALREMKFKLVNEAAADFQAGKFNESSEKSYNVYLFDKKDTLHLYNAASTSMEVKNYDNAMKYYEELIKINYSGKGTVFYAVNIKTKTEESFVSASVREVSIKTGAYEKPRNEVSSSKKLEINKNLAFIYLEKNDAEKTEMRYNKVLELDPNCIDAYINIAYVKLGSKKALVDQMNNLGNTPKEMELYDQLKIKKDNIVRSVIPYLKKAMLIEPKNQDVAKSLMGVYRSLEMTAEYDELKTRI</sequence>
<dbReference type="AlphaFoldDB" id="A0A2U1JUI0"/>
<dbReference type="SUPFAM" id="SSF48452">
    <property type="entry name" value="TPR-like"/>
    <property type="match status" value="1"/>
</dbReference>
<protein>
    <recommendedName>
        <fullName evidence="4">Tetratricopeptide repeat protein</fullName>
    </recommendedName>
</protein>
<reference evidence="2 3" key="1">
    <citation type="submission" date="2018-04" db="EMBL/GenBank/DDBJ databases">
        <title>Flavobacterium sp. nov., isolated from glacier ice.</title>
        <authorList>
            <person name="Liu Q."/>
            <person name="Xin Y.-H."/>
        </authorList>
    </citation>
    <scope>NUCLEOTIDE SEQUENCE [LARGE SCALE GENOMIC DNA]</scope>
    <source>
        <strain evidence="2 3">LB2P30</strain>
    </source>
</reference>
<dbReference type="InterPro" id="IPR019734">
    <property type="entry name" value="TPR_rpt"/>
</dbReference>
<dbReference type="Gene3D" id="1.25.40.10">
    <property type="entry name" value="Tetratricopeptide repeat domain"/>
    <property type="match status" value="2"/>
</dbReference>
<dbReference type="InterPro" id="IPR011990">
    <property type="entry name" value="TPR-like_helical_dom_sf"/>
</dbReference>
<keyword evidence="3" id="KW-1185">Reference proteome</keyword>
<evidence type="ECO:0000256" key="1">
    <source>
        <dbReference type="PROSITE-ProRule" id="PRU00339"/>
    </source>
</evidence>
<evidence type="ECO:0008006" key="4">
    <source>
        <dbReference type="Google" id="ProtNLM"/>
    </source>
</evidence>
<feature type="repeat" description="TPR" evidence="1">
    <location>
        <begin position="225"/>
        <end position="258"/>
    </location>
</feature>
<evidence type="ECO:0000313" key="2">
    <source>
        <dbReference type="EMBL" id="PWA08861.1"/>
    </source>
</evidence>
<dbReference type="OrthoDB" id="1149028at2"/>
<dbReference type="Proteomes" id="UP000245618">
    <property type="component" value="Unassembled WGS sequence"/>
</dbReference>
<dbReference type="SMART" id="SM00028">
    <property type="entry name" value="TPR"/>
    <property type="match status" value="2"/>
</dbReference>
<name>A0A2U1JUI0_9FLAO</name>
<proteinExistence type="predicted"/>
<dbReference type="EMBL" id="QCZH01000010">
    <property type="protein sequence ID" value="PWA08861.1"/>
    <property type="molecule type" value="Genomic_DNA"/>
</dbReference>
<organism evidence="2 3">
    <name type="scientific">Flavobacterium laiguense</name>
    <dbReference type="NCBI Taxonomy" id="2169409"/>
    <lineage>
        <taxon>Bacteria</taxon>
        <taxon>Pseudomonadati</taxon>
        <taxon>Bacteroidota</taxon>
        <taxon>Flavobacteriia</taxon>
        <taxon>Flavobacteriales</taxon>
        <taxon>Flavobacteriaceae</taxon>
        <taxon>Flavobacterium</taxon>
    </lineage>
</organism>
<evidence type="ECO:0000313" key="3">
    <source>
        <dbReference type="Proteomes" id="UP000245618"/>
    </source>
</evidence>
<accession>A0A2U1JUI0</accession>
<dbReference type="PROSITE" id="PS50005">
    <property type="entry name" value="TPR"/>
    <property type="match status" value="1"/>
</dbReference>
<comment type="caution">
    <text evidence="2">The sequence shown here is derived from an EMBL/GenBank/DDBJ whole genome shotgun (WGS) entry which is preliminary data.</text>
</comment>
<keyword evidence="1" id="KW-0802">TPR repeat</keyword>
<gene>
    <name evidence="2" type="ORF">DB891_10260</name>
</gene>